<evidence type="ECO:0000256" key="5">
    <source>
        <dbReference type="ARBA" id="ARBA00022723"/>
    </source>
</evidence>
<comment type="cofactor">
    <cofactor evidence="1">
        <name>[4Fe-4S] cluster</name>
        <dbReference type="ChEBI" id="CHEBI:49883"/>
    </cofactor>
</comment>
<keyword evidence="3" id="KW-0639">Primosome</keyword>
<keyword evidence="5" id="KW-0479">Metal-binding</keyword>
<evidence type="ECO:0000256" key="6">
    <source>
        <dbReference type="ARBA" id="ARBA00023004"/>
    </source>
</evidence>
<keyword evidence="6" id="KW-0408">Iron</keyword>
<evidence type="ECO:0000256" key="2">
    <source>
        <dbReference type="ARBA" id="ARBA00022485"/>
    </source>
</evidence>
<dbReference type="GO" id="GO:0046872">
    <property type="term" value="F:metal ion binding"/>
    <property type="evidence" value="ECO:0007669"/>
    <property type="project" value="UniProtKB-KW"/>
</dbReference>
<name>A0A7R8H833_LEPSM</name>
<keyword evidence="2" id="KW-0004">4Fe-4S</keyword>
<dbReference type="PANTHER" id="PTHR10537">
    <property type="entry name" value="DNA PRIMASE LARGE SUBUNIT"/>
    <property type="match status" value="1"/>
</dbReference>
<organism evidence="9 10">
    <name type="scientific">Lepeophtheirus salmonis</name>
    <name type="common">Salmon louse</name>
    <name type="synonym">Caligus salmonis</name>
    <dbReference type="NCBI Taxonomy" id="72036"/>
    <lineage>
        <taxon>Eukaryota</taxon>
        <taxon>Metazoa</taxon>
        <taxon>Ecdysozoa</taxon>
        <taxon>Arthropoda</taxon>
        <taxon>Crustacea</taxon>
        <taxon>Multicrustacea</taxon>
        <taxon>Hexanauplia</taxon>
        <taxon>Copepoda</taxon>
        <taxon>Siphonostomatoida</taxon>
        <taxon>Caligidae</taxon>
        <taxon>Lepeophtheirus</taxon>
    </lineage>
</organism>
<keyword evidence="10" id="KW-1185">Reference proteome</keyword>
<dbReference type="GO" id="GO:0005658">
    <property type="term" value="C:alpha DNA polymerase:primase complex"/>
    <property type="evidence" value="ECO:0007669"/>
    <property type="project" value="TreeGrafter"/>
</dbReference>
<dbReference type="InterPro" id="IPR058560">
    <property type="entry name" value="DNA_primase_C"/>
</dbReference>
<dbReference type="Proteomes" id="UP000675881">
    <property type="component" value="Chromosome 5"/>
</dbReference>
<evidence type="ECO:0000256" key="3">
    <source>
        <dbReference type="ARBA" id="ARBA00022515"/>
    </source>
</evidence>
<dbReference type="GO" id="GO:0006269">
    <property type="term" value="P:DNA replication, synthesis of primer"/>
    <property type="evidence" value="ECO:0007669"/>
    <property type="project" value="UniProtKB-KW"/>
</dbReference>
<sequence>MNYSKESKSSGCNHSWQKDQRKLLYSIRHSYGLEGNKINYSAHSCSSIQKNSYKGPNEQLICPFTNQGNGFAHPDIEDLVQSRQPSKACERYFAHLKQSHVQTTLLKPSDYFFSSFNIEKES</sequence>
<protein>
    <submittedName>
        <fullName evidence="9">PRI2</fullName>
    </submittedName>
</protein>
<keyword evidence="7" id="KW-0411">Iron-sulfur</keyword>
<gene>
    <name evidence="9" type="ORF">LSAA_10259</name>
</gene>
<dbReference type="EMBL" id="HG994584">
    <property type="protein sequence ID" value="CAF2934548.1"/>
    <property type="molecule type" value="Genomic_DNA"/>
</dbReference>
<evidence type="ECO:0000256" key="4">
    <source>
        <dbReference type="ARBA" id="ARBA00022705"/>
    </source>
</evidence>
<keyword evidence="4" id="KW-0235">DNA replication</keyword>
<feature type="domain" description="DNA primase large subunit C-terminal" evidence="8">
    <location>
        <begin position="12"/>
        <end position="112"/>
    </location>
</feature>
<dbReference type="InterPro" id="IPR007238">
    <property type="entry name" value="DNA_primase_lsu_euk/arc"/>
</dbReference>
<evidence type="ECO:0000313" key="9">
    <source>
        <dbReference type="EMBL" id="CAF2934548.1"/>
    </source>
</evidence>
<accession>A0A7R8H833</accession>
<evidence type="ECO:0000313" key="10">
    <source>
        <dbReference type="Proteomes" id="UP000675881"/>
    </source>
</evidence>
<reference evidence="9" key="1">
    <citation type="submission" date="2021-02" db="EMBL/GenBank/DDBJ databases">
        <authorList>
            <person name="Bekaert M."/>
        </authorList>
    </citation>
    <scope>NUCLEOTIDE SEQUENCE</scope>
    <source>
        <strain evidence="9">IoA-00</strain>
    </source>
</reference>
<evidence type="ECO:0000259" key="8">
    <source>
        <dbReference type="Pfam" id="PF04104"/>
    </source>
</evidence>
<dbReference type="PANTHER" id="PTHR10537:SF3">
    <property type="entry name" value="DNA PRIMASE LARGE SUBUNIT"/>
    <property type="match status" value="1"/>
</dbReference>
<dbReference type="GO" id="GO:0051539">
    <property type="term" value="F:4 iron, 4 sulfur cluster binding"/>
    <property type="evidence" value="ECO:0007669"/>
    <property type="project" value="UniProtKB-KW"/>
</dbReference>
<dbReference type="GO" id="GO:0006270">
    <property type="term" value="P:DNA replication initiation"/>
    <property type="evidence" value="ECO:0007669"/>
    <property type="project" value="TreeGrafter"/>
</dbReference>
<dbReference type="Pfam" id="PF04104">
    <property type="entry name" value="DNA_primase_lrg"/>
    <property type="match status" value="1"/>
</dbReference>
<proteinExistence type="predicted"/>
<evidence type="ECO:0000256" key="7">
    <source>
        <dbReference type="ARBA" id="ARBA00023014"/>
    </source>
</evidence>
<dbReference type="AlphaFoldDB" id="A0A7R8H833"/>
<dbReference type="OrthoDB" id="421393at2759"/>
<evidence type="ECO:0000256" key="1">
    <source>
        <dbReference type="ARBA" id="ARBA00001966"/>
    </source>
</evidence>